<dbReference type="InterPro" id="IPR032710">
    <property type="entry name" value="NTF2-like_dom_sf"/>
</dbReference>
<keyword evidence="3" id="KW-1185">Reference proteome</keyword>
<organism evidence="2 3">
    <name type="scientific">Vibrio superstes NBRC 103154</name>
    <dbReference type="NCBI Taxonomy" id="1219062"/>
    <lineage>
        <taxon>Bacteria</taxon>
        <taxon>Pseudomonadati</taxon>
        <taxon>Pseudomonadota</taxon>
        <taxon>Gammaproteobacteria</taxon>
        <taxon>Vibrionales</taxon>
        <taxon>Vibrionaceae</taxon>
        <taxon>Vibrio</taxon>
    </lineage>
</organism>
<dbReference type="AlphaFoldDB" id="A0A511QRU1"/>
<dbReference type="EMBL" id="BJXK01000008">
    <property type="protein sequence ID" value="GEM80069.1"/>
    <property type="molecule type" value="Genomic_DNA"/>
</dbReference>
<dbReference type="SUPFAM" id="SSF54427">
    <property type="entry name" value="NTF2-like"/>
    <property type="match status" value="1"/>
</dbReference>
<proteinExistence type="predicted"/>
<evidence type="ECO:0000313" key="2">
    <source>
        <dbReference type="EMBL" id="GEM80069.1"/>
    </source>
</evidence>
<accession>A0A511QRU1</accession>
<protein>
    <submittedName>
        <fullName evidence="2">Transcriptional regulator</fullName>
    </submittedName>
</protein>
<dbReference type="Pfam" id="PF12680">
    <property type="entry name" value="SnoaL_2"/>
    <property type="match status" value="1"/>
</dbReference>
<name>A0A511QRU1_9VIBR</name>
<dbReference type="RefSeq" id="WP_119010817.1">
    <property type="nucleotide sequence ID" value="NZ_BJXK01000008.1"/>
</dbReference>
<dbReference type="InterPro" id="IPR037401">
    <property type="entry name" value="SnoaL-like"/>
</dbReference>
<dbReference type="Proteomes" id="UP000321113">
    <property type="component" value="Unassembled WGS sequence"/>
</dbReference>
<evidence type="ECO:0000313" key="3">
    <source>
        <dbReference type="Proteomes" id="UP000321113"/>
    </source>
</evidence>
<evidence type="ECO:0000259" key="1">
    <source>
        <dbReference type="Pfam" id="PF12680"/>
    </source>
</evidence>
<comment type="caution">
    <text evidence="2">The sequence shown here is derived from an EMBL/GenBank/DDBJ whole genome shotgun (WGS) entry which is preliminary data.</text>
</comment>
<gene>
    <name evidence="2" type="ORF">VSU01S_23140</name>
</gene>
<dbReference type="Gene3D" id="3.10.450.50">
    <property type="match status" value="1"/>
</dbReference>
<feature type="domain" description="SnoaL-like" evidence="1">
    <location>
        <begin position="7"/>
        <end position="109"/>
    </location>
</feature>
<sequence>MNIDTVADVYQSLSKDTLHSLTRIYHQDVIFEDSAHKLNGWDELSSYFDNLYQNVIDCRFDILSKHQAGDAGFIIWTMRLRHPKLKGGSEVSVQGISHLEFRDGKVIHHRDYFDMGEMLYENLPVLGSVIKTIKKRLGQS</sequence>
<reference evidence="2 3" key="1">
    <citation type="submission" date="2019-07" db="EMBL/GenBank/DDBJ databases">
        <title>Whole genome shotgun sequence of Vibrio superstes NBRC 103154.</title>
        <authorList>
            <person name="Hosoyama A."/>
            <person name="Uohara A."/>
            <person name="Ohji S."/>
            <person name="Ichikawa N."/>
        </authorList>
    </citation>
    <scope>NUCLEOTIDE SEQUENCE [LARGE SCALE GENOMIC DNA]</scope>
    <source>
        <strain evidence="2 3">NBRC 103154</strain>
    </source>
</reference>
<dbReference type="OrthoDB" id="1115105at2"/>